<evidence type="ECO:0000313" key="8">
    <source>
        <dbReference type="Proteomes" id="UP000275267"/>
    </source>
</evidence>
<dbReference type="EMBL" id="PQIB02000007">
    <property type="protein sequence ID" value="RLN08640.1"/>
    <property type="molecule type" value="Genomic_DNA"/>
</dbReference>
<dbReference type="InterPro" id="IPR036273">
    <property type="entry name" value="CRAL/TRIO_N_dom_sf"/>
</dbReference>
<dbReference type="Gene3D" id="1.10.8.20">
    <property type="entry name" value="N-terminal domain of phosphatidylinositol transfer protein sec14p"/>
    <property type="match status" value="1"/>
</dbReference>
<dbReference type="InterPro" id="IPR051026">
    <property type="entry name" value="PI/PC_transfer"/>
</dbReference>
<dbReference type="PANTHER" id="PTHR45657:SF8">
    <property type="entry name" value="PHOSPHATIDYLINOSITOL_PHOSPHATIDYLCHOLINE TRANSFER PROTEIN SFH13"/>
    <property type="match status" value="1"/>
</dbReference>
<dbReference type="GO" id="GO:0005886">
    <property type="term" value="C:plasma membrane"/>
    <property type="evidence" value="ECO:0007669"/>
    <property type="project" value="UniProtKB-SubCell"/>
</dbReference>
<evidence type="ECO:0000256" key="5">
    <source>
        <dbReference type="SAM" id="MobiDB-lite"/>
    </source>
</evidence>
<dbReference type="Pfam" id="PF00650">
    <property type="entry name" value="CRAL_TRIO"/>
    <property type="match status" value="1"/>
</dbReference>
<gene>
    <name evidence="7" type="ORF">C2845_PM11G28150</name>
</gene>
<dbReference type="OrthoDB" id="1434354at2759"/>
<accession>A0A3L6RTB8</accession>
<dbReference type="PROSITE" id="PS50191">
    <property type="entry name" value="CRAL_TRIO"/>
    <property type="match status" value="1"/>
</dbReference>
<proteinExistence type="inferred from homology"/>
<dbReference type="InterPro" id="IPR001251">
    <property type="entry name" value="CRAL-TRIO_dom"/>
</dbReference>
<evidence type="ECO:0000256" key="2">
    <source>
        <dbReference type="ARBA" id="ARBA00004395"/>
    </source>
</evidence>
<name>A0A3L6RTB8_PANMI</name>
<dbReference type="InterPro" id="IPR036865">
    <property type="entry name" value="CRAL-TRIO_dom_sf"/>
</dbReference>
<dbReference type="Proteomes" id="UP000275267">
    <property type="component" value="Unassembled WGS sequence"/>
</dbReference>
<comment type="similarity">
    <text evidence="4">Belongs to the SFH family.</text>
</comment>
<dbReference type="SMART" id="SM00516">
    <property type="entry name" value="SEC14"/>
    <property type="match status" value="1"/>
</dbReference>
<keyword evidence="3" id="KW-0333">Golgi apparatus</keyword>
<protein>
    <submittedName>
        <fullName evidence="7">Phosphatidylinositol/phosphatidylcholine transfer protein SFH6-like isoform X2</fullName>
    </submittedName>
</protein>
<dbReference type="SUPFAM" id="SSF52087">
    <property type="entry name" value="CRAL/TRIO domain"/>
    <property type="match status" value="1"/>
</dbReference>
<feature type="region of interest" description="Disordered" evidence="5">
    <location>
        <begin position="24"/>
        <end position="78"/>
    </location>
</feature>
<evidence type="ECO:0000259" key="6">
    <source>
        <dbReference type="PROSITE" id="PS50191"/>
    </source>
</evidence>
<dbReference type="STRING" id="4540.A0A3L6RTB8"/>
<dbReference type="PANTHER" id="PTHR45657">
    <property type="entry name" value="CRAL-TRIO DOMAIN-CONTAINING PROTEIN YKL091C-RELATED"/>
    <property type="match status" value="1"/>
</dbReference>
<sequence length="679" mass="76084">MWGARSVPAVTLHVSVGARCLRKQSRNAGAGARSGGSESIATRARTPSGVHDTTAAPLTPGPGATRTGKKNAAAQYPSTSGRAGMWGVRATVSLFTESVIGQKGNADGIEILISNDERRDRADAEISEDEPRHTKMRSLRKKALHASTRLTHSLKKRGKRKVDCRVPRIAIEDVRDAEEEQAVSSFREILFARSLLPVKHDDYHMMLRFLKARKFDFEKAAQMWADMLQWRKEFGTDTIFEDFEFHELEEVLQYYPHGYHGIDKEGRPVYIELLGKVEPNKLVQITSVERYIKYHVQEFERAFREKFPACSIAAKRHIDTTTTILDVHGVGWKNFSKIARDLVRCMQKIDSDYYPEVLGTKYQSRLLEAIDASQLPEYFGGSCACPNHGGCLRSNKGPWSDPSIMKLPGRISDTSNAESGSDVDDLGSPVAPEDVEYPSLAPVREEARESGSTTYSGSDGTSHMADKVVRSNQRYNAAGNEARQFNTEQRSLVNGALPAPGQRALNDGVGNADDGILKHLSRTVVAVFIKVLSLLRFFIRRRQHLENVRPHTATVPSNQADLQIIREDRVNPCLERLDRLESVFNQLSRKPPELPQDKDRAIQDSFDRIKSIEFDLEKTKKVLHATVIKQMQMAETLEAVKESDLRVFASLHLYTVSMSRNGMMFVRILSCLAGEDAMN</sequence>
<dbReference type="CDD" id="cd00170">
    <property type="entry name" value="SEC14"/>
    <property type="match status" value="1"/>
</dbReference>
<comment type="caution">
    <text evidence="7">The sequence shown here is derived from an EMBL/GenBank/DDBJ whole genome shotgun (WGS) entry which is preliminary data.</text>
</comment>
<dbReference type="Pfam" id="PF03765">
    <property type="entry name" value="CRAL_TRIO_N"/>
    <property type="match status" value="1"/>
</dbReference>
<dbReference type="GO" id="GO:0000139">
    <property type="term" value="C:Golgi membrane"/>
    <property type="evidence" value="ECO:0007669"/>
    <property type="project" value="UniProtKB-SubCell"/>
</dbReference>
<dbReference type="InterPro" id="IPR011074">
    <property type="entry name" value="CRAL/TRIO_N_dom"/>
</dbReference>
<feature type="region of interest" description="Disordered" evidence="5">
    <location>
        <begin position="405"/>
        <end position="464"/>
    </location>
</feature>
<feature type="compositionally biased region" description="Low complexity" evidence="5">
    <location>
        <begin position="26"/>
        <end position="41"/>
    </location>
</feature>
<keyword evidence="8" id="KW-1185">Reference proteome</keyword>
<reference evidence="8" key="1">
    <citation type="journal article" date="2019" name="Nat. Commun.">
        <title>The genome of broomcorn millet.</title>
        <authorList>
            <person name="Zou C."/>
            <person name="Miki D."/>
            <person name="Li D."/>
            <person name="Tang Q."/>
            <person name="Xiao L."/>
            <person name="Rajput S."/>
            <person name="Deng P."/>
            <person name="Jia W."/>
            <person name="Huang R."/>
            <person name="Zhang M."/>
            <person name="Sun Y."/>
            <person name="Hu J."/>
            <person name="Fu X."/>
            <person name="Schnable P.S."/>
            <person name="Li F."/>
            <person name="Zhang H."/>
            <person name="Feng B."/>
            <person name="Zhu X."/>
            <person name="Liu R."/>
            <person name="Schnable J.C."/>
            <person name="Zhu J.-K."/>
            <person name="Zhang H."/>
        </authorList>
    </citation>
    <scope>NUCLEOTIDE SEQUENCE [LARGE SCALE GENOMIC DNA]</scope>
</reference>
<feature type="domain" description="CRAL-TRIO" evidence="6">
    <location>
        <begin position="247"/>
        <end position="362"/>
    </location>
</feature>
<evidence type="ECO:0000256" key="3">
    <source>
        <dbReference type="ARBA" id="ARBA00023034"/>
    </source>
</evidence>
<feature type="compositionally biased region" description="Low complexity" evidence="5">
    <location>
        <begin position="450"/>
        <end position="462"/>
    </location>
</feature>
<evidence type="ECO:0000256" key="4">
    <source>
        <dbReference type="ARBA" id="ARBA00038020"/>
    </source>
</evidence>
<comment type="subcellular location">
    <subcellularLocation>
        <location evidence="1">Cell membrane</location>
        <topology evidence="1">Peripheral membrane protein</topology>
    </subcellularLocation>
    <subcellularLocation>
        <location evidence="2">Golgi apparatus membrane</location>
        <topology evidence="2">Peripheral membrane protein</topology>
    </subcellularLocation>
</comment>
<evidence type="ECO:0000313" key="7">
    <source>
        <dbReference type="EMBL" id="RLN08640.1"/>
    </source>
</evidence>
<dbReference type="Gene3D" id="3.40.525.10">
    <property type="entry name" value="CRAL-TRIO lipid binding domain"/>
    <property type="match status" value="2"/>
</dbReference>
<organism evidence="7 8">
    <name type="scientific">Panicum miliaceum</name>
    <name type="common">Proso millet</name>
    <name type="synonym">Broomcorn millet</name>
    <dbReference type="NCBI Taxonomy" id="4540"/>
    <lineage>
        <taxon>Eukaryota</taxon>
        <taxon>Viridiplantae</taxon>
        <taxon>Streptophyta</taxon>
        <taxon>Embryophyta</taxon>
        <taxon>Tracheophyta</taxon>
        <taxon>Spermatophyta</taxon>
        <taxon>Magnoliopsida</taxon>
        <taxon>Liliopsida</taxon>
        <taxon>Poales</taxon>
        <taxon>Poaceae</taxon>
        <taxon>PACMAD clade</taxon>
        <taxon>Panicoideae</taxon>
        <taxon>Panicodae</taxon>
        <taxon>Paniceae</taxon>
        <taxon>Panicinae</taxon>
        <taxon>Panicum</taxon>
        <taxon>Panicum sect. Panicum</taxon>
    </lineage>
</organism>
<evidence type="ECO:0000256" key="1">
    <source>
        <dbReference type="ARBA" id="ARBA00004202"/>
    </source>
</evidence>
<dbReference type="AlphaFoldDB" id="A0A3L6RTB8"/>
<dbReference type="SUPFAM" id="SSF46938">
    <property type="entry name" value="CRAL/TRIO N-terminal domain"/>
    <property type="match status" value="1"/>
</dbReference>
<dbReference type="SMART" id="SM01100">
    <property type="entry name" value="CRAL_TRIO_N"/>
    <property type="match status" value="1"/>
</dbReference>